<evidence type="ECO:0000259" key="1">
    <source>
        <dbReference type="PROSITE" id="PS50011"/>
    </source>
</evidence>
<dbReference type="Pfam" id="PF00069">
    <property type="entry name" value="Pkinase"/>
    <property type="match status" value="1"/>
</dbReference>
<dbReference type="GO" id="GO:0005524">
    <property type="term" value="F:ATP binding"/>
    <property type="evidence" value="ECO:0007669"/>
    <property type="project" value="InterPro"/>
</dbReference>
<feature type="domain" description="Protein kinase" evidence="1">
    <location>
        <begin position="33"/>
        <end position="277"/>
    </location>
</feature>
<dbReference type="GO" id="GO:0036498">
    <property type="term" value="P:IRE1-mediated unfolded protein response"/>
    <property type="evidence" value="ECO:0007669"/>
    <property type="project" value="TreeGrafter"/>
</dbReference>
<dbReference type="GO" id="GO:0004521">
    <property type="term" value="F:RNA endonuclease activity"/>
    <property type="evidence" value="ECO:0007669"/>
    <property type="project" value="InterPro"/>
</dbReference>
<dbReference type="AlphaFoldDB" id="A0A0N8H8B5"/>
<gene>
    <name evidence="2" type="ORF">AK830_g2488</name>
</gene>
<comment type="caution">
    <text evidence="2">The sequence shown here is derived from an EMBL/GenBank/DDBJ whole genome shotgun (WGS) entry which is preliminary data.</text>
</comment>
<dbReference type="InterPro" id="IPR011009">
    <property type="entry name" value="Kinase-like_dom_sf"/>
</dbReference>
<dbReference type="GO" id="GO:0004674">
    <property type="term" value="F:protein serine/threonine kinase activity"/>
    <property type="evidence" value="ECO:0007669"/>
    <property type="project" value="InterPro"/>
</dbReference>
<dbReference type="PROSITE" id="PS50011">
    <property type="entry name" value="PROTEIN_KINASE_DOM"/>
    <property type="match status" value="1"/>
</dbReference>
<reference evidence="2 3" key="1">
    <citation type="submission" date="2015-09" db="EMBL/GenBank/DDBJ databases">
        <title>Draft genome of a European isolate of the apple canker pathogen Neonectria ditissima.</title>
        <authorList>
            <person name="Gomez-Cortecero A."/>
            <person name="Harrison R.J."/>
            <person name="Armitage A.D."/>
        </authorList>
    </citation>
    <scope>NUCLEOTIDE SEQUENCE [LARGE SCALE GENOMIC DNA]</scope>
    <source>
        <strain evidence="2 3">R09/05</strain>
    </source>
</reference>
<organism evidence="2 3">
    <name type="scientific">Neonectria ditissima</name>
    <dbReference type="NCBI Taxonomy" id="78410"/>
    <lineage>
        <taxon>Eukaryota</taxon>
        <taxon>Fungi</taxon>
        <taxon>Dikarya</taxon>
        <taxon>Ascomycota</taxon>
        <taxon>Pezizomycotina</taxon>
        <taxon>Sordariomycetes</taxon>
        <taxon>Hypocreomycetidae</taxon>
        <taxon>Hypocreales</taxon>
        <taxon>Nectriaceae</taxon>
        <taxon>Neonectria</taxon>
    </lineage>
</organism>
<dbReference type="InterPro" id="IPR000719">
    <property type="entry name" value="Prot_kinase_dom"/>
</dbReference>
<accession>A0A0N8H8B5</accession>
<sequence>MAVSDNSGVDVTVHPVSDSPPPRITAFQNLHSLTESFNINDGSFSHCTFSYLGPDYTFYFGQSTKTKKELTLEFISDSLKRIPEDEIYPKAPSSIKVYPHATIDETVYLKLPNMLRYEDLVGTELMAKACLDEVDAFQRLEQHPHPNISKYHGSVLRSDRVVGIVMDRYPITLADRILEEKPKVFPWDKCLQEIESGIKHLHSLGLAHNDLNPNNVMLDDSDVAYLIDMGSCRPFGGDLITAGTVGWVDEGFTKSAPEHDEVGLRKIEAWMEENMKG</sequence>
<evidence type="ECO:0000313" key="2">
    <source>
        <dbReference type="EMBL" id="KPM44108.1"/>
    </source>
</evidence>
<dbReference type="GO" id="GO:0051082">
    <property type="term" value="F:unfolded protein binding"/>
    <property type="evidence" value="ECO:0007669"/>
    <property type="project" value="TreeGrafter"/>
</dbReference>
<dbReference type="Proteomes" id="UP000050424">
    <property type="component" value="Unassembled WGS sequence"/>
</dbReference>
<proteinExistence type="predicted"/>
<dbReference type="GO" id="GO:1990604">
    <property type="term" value="C:IRE1-TRAF2-ASK1 complex"/>
    <property type="evidence" value="ECO:0007669"/>
    <property type="project" value="TreeGrafter"/>
</dbReference>
<dbReference type="PANTHER" id="PTHR13954">
    <property type="entry name" value="IRE1-RELATED"/>
    <property type="match status" value="1"/>
</dbReference>
<dbReference type="EMBL" id="LKCW01000023">
    <property type="protein sequence ID" value="KPM44108.1"/>
    <property type="molecule type" value="Genomic_DNA"/>
</dbReference>
<dbReference type="Gene3D" id="1.10.510.10">
    <property type="entry name" value="Transferase(Phosphotransferase) domain 1"/>
    <property type="match status" value="1"/>
</dbReference>
<dbReference type="STRING" id="78410.A0A0N8H8B5"/>
<dbReference type="InterPro" id="IPR045133">
    <property type="entry name" value="IRE1/2-like"/>
</dbReference>
<name>A0A0N8H8B5_9HYPO</name>
<dbReference type="SUPFAM" id="SSF56112">
    <property type="entry name" value="Protein kinase-like (PK-like)"/>
    <property type="match status" value="1"/>
</dbReference>
<dbReference type="OrthoDB" id="4062651at2759"/>
<dbReference type="PANTHER" id="PTHR13954:SF6">
    <property type="entry name" value="NON-SPECIFIC SERINE_THREONINE PROTEIN KINASE"/>
    <property type="match status" value="1"/>
</dbReference>
<dbReference type="GO" id="GO:0070059">
    <property type="term" value="P:intrinsic apoptotic signaling pathway in response to endoplasmic reticulum stress"/>
    <property type="evidence" value="ECO:0007669"/>
    <property type="project" value="TreeGrafter"/>
</dbReference>
<evidence type="ECO:0000313" key="3">
    <source>
        <dbReference type="Proteomes" id="UP000050424"/>
    </source>
</evidence>
<protein>
    <recommendedName>
        <fullName evidence="1">Protein kinase domain-containing protein</fullName>
    </recommendedName>
</protein>
<keyword evidence="3" id="KW-1185">Reference proteome</keyword>